<organism evidence="2 3">
    <name type="scientific">Niabella ginsengisoli</name>
    <dbReference type="NCBI Taxonomy" id="522298"/>
    <lineage>
        <taxon>Bacteria</taxon>
        <taxon>Pseudomonadati</taxon>
        <taxon>Bacteroidota</taxon>
        <taxon>Chitinophagia</taxon>
        <taxon>Chitinophagales</taxon>
        <taxon>Chitinophagaceae</taxon>
        <taxon>Niabella</taxon>
    </lineage>
</organism>
<dbReference type="InterPro" id="IPR001173">
    <property type="entry name" value="Glyco_trans_2-like"/>
</dbReference>
<keyword evidence="3" id="KW-1185">Reference proteome</keyword>
<dbReference type="SUPFAM" id="SSF53448">
    <property type="entry name" value="Nucleotide-diphospho-sugar transferases"/>
    <property type="match status" value="1"/>
</dbReference>
<sequence length="214" mass="23685">MQQAVGGIDAEVFVIDNNSTDGSLAYLQPIFPFVHFIANTNNPGFGKACNQGLAEAIGKYVLFLNPDTIIPADCIVKCINKLEEDPNIGALGVKMVNGEGVFLKESKRALPDALSSLYKLFGISALFPKSKIFSKYNLGYLNENEDHEVDVLCGAFMMIPKKVLNEVGGFDEAFLCMEKILTLAIAFRRRDIKTTTWQRQLLFILKEKAQTKPA</sequence>
<accession>A0ABS9SNV3</accession>
<keyword evidence="2" id="KW-0808">Transferase</keyword>
<proteinExistence type="predicted"/>
<comment type="caution">
    <text evidence="2">The sequence shown here is derived from an EMBL/GenBank/DDBJ whole genome shotgun (WGS) entry which is preliminary data.</text>
</comment>
<dbReference type="PANTHER" id="PTHR43179:SF7">
    <property type="entry name" value="RHAMNOSYLTRANSFERASE WBBL"/>
    <property type="match status" value="1"/>
</dbReference>
<name>A0ABS9SNV3_9BACT</name>
<dbReference type="EMBL" id="JAKWBL010000004">
    <property type="protein sequence ID" value="MCH5600018.1"/>
    <property type="molecule type" value="Genomic_DNA"/>
</dbReference>
<evidence type="ECO:0000313" key="3">
    <source>
        <dbReference type="Proteomes" id="UP001202248"/>
    </source>
</evidence>
<dbReference type="EC" id="2.4.-.-" evidence="2"/>
<evidence type="ECO:0000313" key="2">
    <source>
        <dbReference type="EMBL" id="MCH5600018.1"/>
    </source>
</evidence>
<dbReference type="Pfam" id="PF00535">
    <property type="entry name" value="Glycos_transf_2"/>
    <property type="match status" value="1"/>
</dbReference>
<dbReference type="Gene3D" id="3.90.550.10">
    <property type="entry name" value="Spore Coat Polysaccharide Biosynthesis Protein SpsA, Chain A"/>
    <property type="match status" value="1"/>
</dbReference>
<gene>
    <name evidence="2" type="ORF">MKP09_19920</name>
</gene>
<dbReference type="Proteomes" id="UP001202248">
    <property type="component" value="Unassembled WGS sequence"/>
</dbReference>
<feature type="domain" description="Glycosyltransferase 2-like" evidence="1">
    <location>
        <begin position="9"/>
        <end position="167"/>
    </location>
</feature>
<dbReference type="InterPro" id="IPR029044">
    <property type="entry name" value="Nucleotide-diphossugar_trans"/>
</dbReference>
<evidence type="ECO:0000259" key="1">
    <source>
        <dbReference type="Pfam" id="PF00535"/>
    </source>
</evidence>
<dbReference type="PANTHER" id="PTHR43179">
    <property type="entry name" value="RHAMNOSYLTRANSFERASE WBBL"/>
    <property type="match status" value="1"/>
</dbReference>
<keyword evidence="2" id="KW-0328">Glycosyltransferase</keyword>
<protein>
    <submittedName>
        <fullName evidence="2">Glycosyltransferase</fullName>
        <ecNumber evidence="2">2.4.-.-</ecNumber>
    </submittedName>
</protein>
<reference evidence="2 3" key="1">
    <citation type="submission" date="2022-02" db="EMBL/GenBank/DDBJ databases">
        <authorList>
            <person name="Min J."/>
        </authorList>
    </citation>
    <scope>NUCLEOTIDE SEQUENCE [LARGE SCALE GENOMIC DNA]</scope>
    <source>
        <strain evidence="2 3">GR10-1</strain>
    </source>
</reference>
<dbReference type="GO" id="GO:0016757">
    <property type="term" value="F:glycosyltransferase activity"/>
    <property type="evidence" value="ECO:0007669"/>
    <property type="project" value="UniProtKB-KW"/>
</dbReference>